<keyword evidence="1 5" id="KW-0597">Phosphoprotein</keyword>
<comment type="caution">
    <text evidence="8">The sequence shown here is derived from an EMBL/GenBank/DDBJ whole genome shotgun (WGS) entry which is preliminary data.</text>
</comment>
<dbReference type="GO" id="GO:0006355">
    <property type="term" value="P:regulation of DNA-templated transcription"/>
    <property type="evidence" value="ECO:0007669"/>
    <property type="project" value="InterPro"/>
</dbReference>
<dbReference type="PRINTS" id="PR00038">
    <property type="entry name" value="HTHLUXR"/>
</dbReference>
<evidence type="ECO:0000313" key="8">
    <source>
        <dbReference type="EMBL" id="REH54083.1"/>
    </source>
</evidence>
<evidence type="ECO:0000259" key="7">
    <source>
        <dbReference type="PROSITE" id="PS50110"/>
    </source>
</evidence>
<proteinExistence type="predicted"/>
<sequence>MGSISVVLADSHHVVRSGLRAVLANEADISVVAEAGDAGEAARAAVQHRPDLVVMDFDADAVRAVLRASAGSHVLVFTLADDDESMYQAIRAGARGYLLKSAQQPEILRAARGVAAGEAIFGEGVAHRVIELLTAPVHRTEEAFPELTRRERQVLDLIADGRSNSVIARQLHLAPKTVSNHISAIFTKLRAADRAEAIARARDAGIGTRVRHLTSVTG</sequence>
<evidence type="ECO:0000256" key="5">
    <source>
        <dbReference type="PROSITE-ProRule" id="PRU00169"/>
    </source>
</evidence>
<dbReference type="PANTHER" id="PTHR43214:SF24">
    <property type="entry name" value="TRANSCRIPTIONAL REGULATORY PROTEIN NARL-RELATED"/>
    <property type="match status" value="1"/>
</dbReference>
<dbReference type="Proteomes" id="UP000256269">
    <property type="component" value="Unassembled WGS sequence"/>
</dbReference>
<dbReference type="InterPro" id="IPR000792">
    <property type="entry name" value="Tscrpt_reg_LuxR_C"/>
</dbReference>
<gene>
    <name evidence="8" type="ORF">BCF44_102315</name>
</gene>
<organism evidence="8 9">
    <name type="scientific">Kutzneria buriramensis</name>
    <dbReference type="NCBI Taxonomy" id="1045776"/>
    <lineage>
        <taxon>Bacteria</taxon>
        <taxon>Bacillati</taxon>
        <taxon>Actinomycetota</taxon>
        <taxon>Actinomycetes</taxon>
        <taxon>Pseudonocardiales</taxon>
        <taxon>Pseudonocardiaceae</taxon>
        <taxon>Kutzneria</taxon>
    </lineage>
</organism>
<dbReference type="GO" id="GO:0000160">
    <property type="term" value="P:phosphorelay signal transduction system"/>
    <property type="evidence" value="ECO:0007669"/>
    <property type="project" value="InterPro"/>
</dbReference>
<dbReference type="SMART" id="SM00421">
    <property type="entry name" value="HTH_LUXR"/>
    <property type="match status" value="1"/>
</dbReference>
<feature type="domain" description="Response regulatory" evidence="7">
    <location>
        <begin position="5"/>
        <end position="115"/>
    </location>
</feature>
<dbReference type="Pfam" id="PF00072">
    <property type="entry name" value="Response_reg"/>
    <property type="match status" value="1"/>
</dbReference>
<dbReference type="SUPFAM" id="SSF46894">
    <property type="entry name" value="C-terminal effector domain of the bipartite response regulators"/>
    <property type="match status" value="1"/>
</dbReference>
<dbReference type="Pfam" id="PF00196">
    <property type="entry name" value="GerE"/>
    <property type="match status" value="1"/>
</dbReference>
<dbReference type="RefSeq" id="WP_116173174.1">
    <property type="nucleotide sequence ID" value="NZ_CP144375.1"/>
</dbReference>
<dbReference type="Gene3D" id="3.40.50.2300">
    <property type="match status" value="1"/>
</dbReference>
<feature type="modified residue" description="4-aspartylphosphate" evidence="5">
    <location>
        <position position="56"/>
    </location>
</feature>
<evidence type="ECO:0000256" key="3">
    <source>
        <dbReference type="ARBA" id="ARBA00023125"/>
    </source>
</evidence>
<dbReference type="EMBL" id="QUNO01000002">
    <property type="protein sequence ID" value="REH54083.1"/>
    <property type="molecule type" value="Genomic_DNA"/>
</dbReference>
<dbReference type="SMART" id="SM00448">
    <property type="entry name" value="REC"/>
    <property type="match status" value="1"/>
</dbReference>
<dbReference type="AlphaFoldDB" id="A0A3E0I5R9"/>
<dbReference type="GO" id="GO:0003677">
    <property type="term" value="F:DNA binding"/>
    <property type="evidence" value="ECO:0007669"/>
    <property type="project" value="UniProtKB-KW"/>
</dbReference>
<dbReference type="InterPro" id="IPR039420">
    <property type="entry name" value="WalR-like"/>
</dbReference>
<dbReference type="InterPro" id="IPR058245">
    <property type="entry name" value="NreC/VraR/RcsB-like_REC"/>
</dbReference>
<evidence type="ECO:0000256" key="2">
    <source>
        <dbReference type="ARBA" id="ARBA00023015"/>
    </source>
</evidence>
<dbReference type="CDD" id="cd17535">
    <property type="entry name" value="REC_NarL-like"/>
    <property type="match status" value="1"/>
</dbReference>
<keyword evidence="3 8" id="KW-0238">DNA-binding</keyword>
<evidence type="ECO:0000313" key="9">
    <source>
        <dbReference type="Proteomes" id="UP000256269"/>
    </source>
</evidence>
<evidence type="ECO:0000256" key="4">
    <source>
        <dbReference type="ARBA" id="ARBA00023163"/>
    </source>
</evidence>
<keyword evidence="4" id="KW-0804">Transcription</keyword>
<dbReference type="PROSITE" id="PS00622">
    <property type="entry name" value="HTH_LUXR_1"/>
    <property type="match status" value="1"/>
</dbReference>
<dbReference type="CDD" id="cd06170">
    <property type="entry name" value="LuxR_C_like"/>
    <property type="match status" value="1"/>
</dbReference>
<feature type="domain" description="HTH luxR-type" evidence="6">
    <location>
        <begin position="140"/>
        <end position="205"/>
    </location>
</feature>
<evidence type="ECO:0000259" key="6">
    <source>
        <dbReference type="PROSITE" id="PS50043"/>
    </source>
</evidence>
<dbReference type="SUPFAM" id="SSF52172">
    <property type="entry name" value="CheY-like"/>
    <property type="match status" value="1"/>
</dbReference>
<name>A0A3E0I5R9_9PSEU</name>
<dbReference type="InterPro" id="IPR011006">
    <property type="entry name" value="CheY-like_superfamily"/>
</dbReference>
<accession>A0A3E0I5R9</accession>
<evidence type="ECO:0000256" key="1">
    <source>
        <dbReference type="ARBA" id="ARBA00022553"/>
    </source>
</evidence>
<keyword evidence="9" id="KW-1185">Reference proteome</keyword>
<keyword evidence="2" id="KW-0805">Transcription regulation</keyword>
<protein>
    <submittedName>
        <fullName evidence="8">DNA-binding NarL/FixJ family response regulator</fullName>
    </submittedName>
</protein>
<dbReference type="OrthoDB" id="9808843at2"/>
<dbReference type="InterPro" id="IPR016032">
    <property type="entry name" value="Sig_transdc_resp-reg_C-effctor"/>
</dbReference>
<reference evidence="8 9" key="1">
    <citation type="submission" date="2018-08" db="EMBL/GenBank/DDBJ databases">
        <title>Genomic Encyclopedia of Archaeal and Bacterial Type Strains, Phase II (KMG-II): from individual species to whole genera.</title>
        <authorList>
            <person name="Goeker M."/>
        </authorList>
    </citation>
    <scope>NUCLEOTIDE SEQUENCE [LARGE SCALE GENOMIC DNA]</scope>
    <source>
        <strain evidence="8 9">DSM 45791</strain>
    </source>
</reference>
<dbReference type="PANTHER" id="PTHR43214">
    <property type="entry name" value="TWO-COMPONENT RESPONSE REGULATOR"/>
    <property type="match status" value="1"/>
</dbReference>
<dbReference type="InterPro" id="IPR001789">
    <property type="entry name" value="Sig_transdc_resp-reg_receiver"/>
</dbReference>
<dbReference type="PROSITE" id="PS50110">
    <property type="entry name" value="RESPONSE_REGULATORY"/>
    <property type="match status" value="1"/>
</dbReference>
<dbReference type="PROSITE" id="PS50043">
    <property type="entry name" value="HTH_LUXR_2"/>
    <property type="match status" value="1"/>
</dbReference>